<organism evidence="1 2">
    <name type="scientific">Microbacterium galbinum</name>
    <dbReference type="NCBI Taxonomy" id="2851646"/>
    <lineage>
        <taxon>Bacteria</taxon>
        <taxon>Bacillati</taxon>
        <taxon>Actinomycetota</taxon>
        <taxon>Actinomycetes</taxon>
        <taxon>Micrococcales</taxon>
        <taxon>Microbacteriaceae</taxon>
        <taxon>Microbacterium</taxon>
    </lineage>
</organism>
<evidence type="ECO:0000313" key="1">
    <source>
        <dbReference type="EMBL" id="UPL15703.1"/>
    </source>
</evidence>
<accession>A0ABY4IWC8</accession>
<dbReference type="EMBL" id="CP078077">
    <property type="protein sequence ID" value="UPL15703.1"/>
    <property type="molecule type" value="Genomic_DNA"/>
</dbReference>
<sequence length="254" mass="28541">MEVYQAVAPGTRMGFSHTKPIFVVDNLADLRGAAAGIVTLPVQIDWTPAHSYDLAEPVRIRTMYETVLREAGSEAEIAQFIARDLLIEHWSELNLPMFVEDAWEAFHPELRRASIPSEHAVVPHDAPITESWVAYPSLGRSPRAGSPGRVDRTVILSRALHAAVEPYVLADWERAREIMLRNIAKQIPRARSPLARGWLSEWEDAIRRGPEAVIDLSRLEGEHGNDLRQMTPLAGVLPFEIQRKIALELPRNES</sequence>
<protein>
    <submittedName>
        <fullName evidence="1">Uncharacterized protein</fullName>
    </submittedName>
</protein>
<gene>
    <name evidence="1" type="ORF">KV396_14975</name>
</gene>
<dbReference type="RefSeq" id="WP_247956222.1">
    <property type="nucleotide sequence ID" value="NZ_CP078077.1"/>
</dbReference>
<name>A0ABY4IWC8_9MICO</name>
<dbReference type="Proteomes" id="UP000831963">
    <property type="component" value="Chromosome"/>
</dbReference>
<keyword evidence="2" id="KW-1185">Reference proteome</keyword>
<proteinExistence type="predicted"/>
<reference evidence="1 2" key="1">
    <citation type="submission" date="2021-06" db="EMBL/GenBank/DDBJ databases">
        <title>Genome-based taxonomic framework of Microbacterium strains isolated from marine environment, the description of four new species and reclassification of four preexisting species.</title>
        <authorList>
            <person name="Lee S.D."/>
            <person name="Kim S.-M."/>
            <person name="Byeon Y.-S."/>
            <person name="Yang H.L."/>
            <person name="Kim I.S."/>
        </authorList>
    </citation>
    <scope>NUCLEOTIDE SEQUENCE [LARGE SCALE GENOMIC DNA]</scope>
    <source>
        <strain evidence="1 2">SSW1-36</strain>
    </source>
</reference>
<evidence type="ECO:0000313" key="2">
    <source>
        <dbReference type="Proteomes" id="UP000831963"/>
    </source>
</evidence>